<evidence type="ECO:0000256" key="1">
    <source>
        <dbReference type="SAM" id="Coils"/>
    </source>
</evidence>
<organism evidence="2 3">
    <name type="scientific">Kouleothrix aurantiaca</name>
    <dbReference type="NCBI Taxonomy" id="186479"/>
    <lineage>
        <taxon>Bacteria</taxon>
        <taxon>Bacillati</taxon>
        <taxon>Chloroflexota</taxon>
        <taxon>Chloroflexia</taxon>
        <taxon>Chloroflexales</taxon>
        <taxon>Roseiflexineae</taxon>
        <taxon>Roseiflexaceae</taxon>
        <taxon>Kouleothrix</taxon>
    </lineage>
</organism>
<keyword evidence="1" id="KW-0175">Coiled coil</keyword>
<keyword evidence="3" id="KW-1185">Reference proteome</keyword>
<reference evidence="2 3" key="1">
    <citation type="submission" date="2015-09" db="EMBL/GenBank/DDBJ databases">
        <title>Draft genome sequence of Kouleothrix aurantiaca JCM 19913.</title>
        <authorList>
            <person name="Hemp J."/>
        </authorList>
    </citation>
    <scope>NUCLEOTIDE SEQUENCE [LARGE SCALE GENOMIC DNA]</scope>
    <source>
        <strain evidence="2 3">COM-B</strain>
    </source>
</reference>
<gene>
    <name evidence="2" type="ORF">SE17_17895</name>
</gene>
<comment type="caution">
    <text evidence="2">The sequence shown here is derived from an EMBL/GenBank/DDBJ whole genome shotgun (WGS) entry which is preliminary data.</text>
</comment>
<evidence type="ECO:0000313" key="3">
    <source>
        <dbReference type="Proteomes" id="UP000050509"/>
    </source>
</evidence>
<sequence>MKRINEAPKAPRWISTEAGQWAWIEYGEWRDTAANALLVNERQELLAKAEQLREAFESTRTAA</sequence>
<dbReference type="EMBL" id="LJCR01000685">
    <property type="protein sequence ID" value="KPV52029.1"/>
    <property type="molecule type" value="Genomic_DNA"/>
</dbReference>
<dbReference type="Proteomes" id="UP000050509">
    <property type="component" value="Unassembled WGS sequence"/>
</dbReference>
<protein>
    <submittedName>
        <fullName evidence="2">Uncharacterized protein</fullName>
    </submittedName>
</protein>
<name>A0A0N8PS86_9CHLR</name>
<dbReference type="AlphaFoldDB" id="A0A0N8PS86"/>
<accession>A0A0N8PS86</accession>
<feature type="coiled-coil region" evidence="1">
    <location>
        <begin position="35"/>
        <end position="62"/>
    </location>
</feature>
<evidence type="ECO:0000313" key="2">
    <source>
        <dbReference type="EMBL" id="KPV52029.1"/>
    </source>
</evidence>
<proteinExistence type="predicted"/>